<dbReference type="EMBL" id="VDLX02000012">
    <property type="protein sequence ID" value="KAB8191553.1"/>
    <property type="molecule type" value="Genomic_DNA"/>
</dbReference>
<dbReference type="InterPro" id="IPR006311">
    <property type="entry name" value="TAT_signal"/>
</dbReference>
<dbReference type="InterPro" id="IPR011047">
    <property type="entry name" value="Quinoprotein_ADH-like_sf"/>
</dbReference>
<comment type="caution">
    <text evidence="1">The sequence shown here is derived from an EMBL/GenBank/DDBJ whole genome shotgun (WGS) entry which is preliminary data.</text>
</comment>
<keyword evidence="2" id="KW-1185">Reference proteome</keyword>
<gene>
    <name evidence="1" type="ORF">FH608_030350</name>
</gene>
<dbReference type="Gene3D" id="2.130.10.10">
    <property type="entry name" value="YVTN repeat-like/Quinoprotein amine dehydrogenase"/>
    <property type="match status" value="1"/>
</dbReference>
<proteinExistence type="predicted"/>
<dbReference type="Proteomes" id="UP000312512">
    <property type="component" value="Unassembled WGS sequence"/>
</dbReference>
<accession>A0A5P9Z2D8</accession>
<evidence type="ECO:0000313" key="2">
    <source>
        <dbReference type="Proteomes" id="UP000312512"/>
    </source>
</evidence>
<dbReference type="PROSITE" id="PS51318">
    <property type="entry name" value="TAT"/>
    <property type="match status" value="1"/>
</dbReference>
<accession>A0A5C4W3Z6</accession>
<dbReference type="AlphaFoldDB" id="A0A5C4W3Z6"/>
<protein>
    <submittedName>
        <fullName evidence="1">Uncharacterized protein</fullName>
    </submittedName>
</protein>
<organism evidence="1 2">
    <name type="scientific">Nonomuraea phyllanthi</name>
    <dbReference type="NCBI Taxonomy" id="2219224"/>
    <lineage>
        <taxon>Bacteria</taxon>
        <taxon>Bacillati</taxon>
        <taxon>Actinomycetota</taxon>
        <taxon>Actinomycetes</taxon>
        <taxon>Streptosporangiales</taxon>
        <taxon>Streptosporangiaceae</taxon>
        <taxon>Nonomuraea</taxon>
    </lineage>
</organism>
<dbReference type="RefSeq" id="WP_139634054.1">
    <property type="nucleotide sequence ID" value="NZ_CP045572.1"/>
</dbReference>
<dbReference type="InterPro" id="IPR015943">
    <property type="entry name" value="WD40/YVTN_repeat-like_dom_sf"/>
</dbReference>
<dbReference type="OrthoDB" id="9809635at2"/>
<reference evidence="1 2" key="1">
    <citation type="submission" date="2019-10" db="EMBL/GenBank/DDBJ databases">
        <title>Nonomuraea sp. nov., isolated from Phyllanthus amarus.</title>
        <authorList>
            <person name="Klykleung N."/>
            <person name="Tanasupawat S."/>
        </authorList>
    </citation>
    <scope>NUCLEOTIDE SEQUENCE [LARGE SCALE GENOMIC DNA]</scope>
    <source>
        <strain evidence="1 2">PA1-10</strain>
    </source>
</reference>
<sequence>MDRRGFLALTGAAGLATLGLAGPAEAAGWHFYNRRIPEEAHKRMGKMAGSGITSFAFTPSNGWAMVTRNGGYFARNVPDEFFAKLKQLIAAGTRIHCVAFAPGGGWVITGDRAMFARNIPEECYQRIRAYYKAGQQVVNVAFPPAGGNRWVVVGTKTFYARNIDEECFQKMRELGRKQRVTQVAFTPAGGWTVVAGSAFFARRIDDECFRQMKRFSANGWPLHNVAFSPANNGWSLISRG</sequence>
<name>A0A5C4W3Z6_9ACTN</name>
<dbReference type="SUPFAM" id="SSF50998">
    <property type="entry name" value="Quinoprotein alcohol dehydrogenase-like"/>
    <property type="match status" value="1"/>
</dbReference>
<evidence type="ECO:0000313" key="1">
    <source>
        <dbReference type="EMBL" id="KAB8191553.1"/>
    </source>
</evidence>